<feature type="domain" description="Serine aminopeptidase S33" evidence="1">
    <location>
        <begin position="27"/>
        <end position="259"/>
    </location>
</feature>
<dbReference type="EMBL" id="MFYX01000057">
    <property type="protein sequence ID" value="OGK05394.1"/>
    <property type="molecule type" value="Genomic_DNA"/>
</dbReference>
<gene>
    <name evidence="2" type="ORF">A2519_03745</name>
</gene>
<reference evidence="2 3" key="1">
    <citation type="journal article" date="2016" name="Nat. Commun.">
        <title>Thousands of microbial genomes shed light on interconnected biogeochemical processes in an aquifer system.</title>
        <authorList>
            <person name="Anantharaman K."/>
            <person name="Brown C.T."/>
            <person name="Hug L.A."/>
            <person name="Sharon I."/>
            <person name="Castelle C.J."/>
            <person name="Probst A.J."/>
            <person name="Thomas B.C."/>
            <person name="Singh A."/>
            <person name="Wilkins M.J."/>
            <person name="Karaoz U."/>
            <person name="Brodie E.L."/>
            <person name="Williams K.H."/>
            <person name="Hubbard S.S."/>
            <person name="Banfield J.F."/>
        </authorList>
    </citation>
    <scope>NUCLEOTIDE SEQUENCE [LARGE SCALE GENOMIC DNA]</scope>
</reference>
<dbReference type="InterPro" id="IPR051044">
    <property type="entry name" value="MAG_DAG_Lipase"/>
</dbReference>
<dbReference type="AlphaFoldDB" id="A0A1F7FFC3"/>
<dbReference type="InterPro" id="IPR000073">
    <property type="entry name" value="AB_hydrolase_1"/>
</dbReference>
<evidence type="ECO:0000313" key="2">
    <source>
        <dbReference type="EMBL" id="OGK05394.1"/>
    </source>
</evidence>
<dbReference type="PANTHER" id="PTHR11614">
    <property type="entry name" value="PHOSPHOLIPASE-RELATED"/>
    <property type="match status" value="1"/>
</dbReference>
<dbReference type="InterPro" id="IPR022742">
    <property type="entry name" value="Hydrolase_4"/>
</dbReference>
<proteinExistence type="predicted"/>
<organism evidence="2 3">
    <name type="scientific">Candidatus Raymondbacteria bacterium RIFOXYD12_FULL_49_13</name>
    <dbReference type="NCBI Taxonomy" id="1817890"/>
    <lineage>
        <taxon>Bacteria</taxon>
        <taxon>Raymondiibacteriota</taxon>
    </lineage>
</organism>
<name>A0A1F7FFC3_UNCRA</name>
<evidence type="ECO:0000259" key="1">
    <source>
        <dbReference type="Pfam" id="PF12146"/>
    </source>
</evidence>
<comment type="caution">
    <text evidence="2">The sequence shown here is derived from an EMBL/GenBank/DDBJ whole genome shotgun (WGS) entry which is preliminary data.</text>
</comment>
<dbReference type="SUPFAM" id="SSF53474">
    <property type="entry name" value="alpha/beta-Hydrolases"/>
    <property type="match status" value="1"/>
</dbReference>
<protein>
    <recommendedName>
        <fullName evidence="1">Serine aminopeptidase S33 domain-containing protein</fullName>
    </recommendedName>
</protein>
<dbReference type="Pfam" id="PF12146">
    <property type="entry name" value="Hydrolase_4"/>
    <property type="match status" value="1"/>
</dbReference>
<sequence length="281" mass="31038">MPHSEFQTTASDGLSLFGRVWKPEGESSSVLCLVHGLGIHSGLYHRFAATLNEAGIAVVALDIRGFGKSGGKRGHTPSYDILMNDISLLITTAQERFSQLPLFLFGLSLGGNLVINYALRRKPQIAGVISFCPALKLAFDPPAWKMVLARIFNHIAPSITMDNEIDVNDVTRNKEMVEEIKKDPLVHTRISPALFSGFYNAGFWALDHAAELSLPMLLMHGDADKLTSYKASQEFSDKAGALCTCRIWPGFYHEIHNDPGRDAVMAELIEWLQSRMGSRAH</sequence>
<dbReference type="InterPro" id="IPR029058">
    <property type="entry name" value="AB_hydrolase_fold"/>
</dbReference>
<dbReference type="Proteomes" id="UP000179243">
    <property type="component" value="Unassembled WGS sequence"/>
</dbReference>
<accession>A0A1F7FFC3</accession>
<evidence type="ECO:0000313" key="3">
    <source>
        <dbReference type="Proteomes" id="UP000179243"/>
    </source>
</evidence>
<dbReference type="Gene3D" id="3.40.50.1820">
    <property type="entry name" value="alpha/beta hydrolase"/>
    <property type="match status" value="1"/>
</dbReference>
<dbReference type="PRINTS" id="PR00111">
    <property type="entry name" value="ABHYDROLASE"/>
</dbReference>